<dbReference type="AlphaFoldDB" id="A0A1F8ECN1"/>
<dbReference type="Proteomes" id="UP000177594">
    <property type="component" value="Unassembled WGS sequence"/>
</dbReference>
<proteinExistence type="predicted"/>
<keyword evidence="1" id="KW-0472">Membrane</keyword>
<keyword evidence="2" id="KW-0732">Signal</keyword>
<name>A0A1F8ECN1_9BACT</name>
<evidence type="ECO:0000313" key="3">
    <source>
        <dbReference type="EMBL" id="OGM98377.1"/>
    </source>
</evidence>
<evidence type="ECO:0000256" key="1">
    <source>
        <dbReference type="SAM" id="Phobius"/>
    </source>
</evidence>
<dbReference type="EMBL" id="MGIZ01000040">
    <property type="protein sequence ID" value="OGM98377.1"/>
    <property type="molecule type" value="Genomic_DNA"/>
</dbReference>
<dbReference type="Pfam" id="PF18895">
    <property type="entry name" value="T4SS_pilin"/>
    <property type="match status" value="1"/>
</dbReference>
<feature type="signal peptide" evidence="2">
    <location>
        <begin position="1"/>
        <end position="23"/>
    </location>
</feature>
<feature type="transmembrane region" description="Helical" evidence="1">
    <location>
        <begin position="47"/>
        <end position="70"/>
    </location>
</feature>
<feature type="transmembrane region" description="Helical" evidence="1">
    <location>
        <begin position="82"/>
        <end position="104"/>
    </location>
</feature>
<sequence length="147" mass="15293">MKSFKLKNLVLVLSLFFGMPVYAQQIPTGTPIKIDMILAISQNIGGFLFTLGSILAVITIIVSGIMYFLVGANPQKVGTAKGILKAGIIGTLIIFSAGVIIATIQNFATDPFGFFGGGGGISPYCDVNGECVGGPNGGNFCQYDSDC</sequence>
<organism evidence="3 4">
    <name type="scientific">Candidatus Yanofskybacteria bacterium RIFCSPHIGHO2_01_FULL_39_8b</name>
    <dbReference type="NCBI Taxonomy" id="1802659"/>
    <lineage>
        <taxon>Bacteria</taxon>
        <taxon>Candidatus Yanofskyibacteriota</taxon>
    </lineage>
</organism>
<comment type="caution">
    <text evidence="3">The sequence shown here is derived from an EMBL/GenBank/DDBJ whole genome shotgun (WGS) entry which is preliminary data.</text>
</comment>
<accession>A0A1F8ECN1</accession>
<evidence type="ECO:0000256" key="2">
    <source>
        <dbReference type="SAM" id="SignalP"/>
    </source>
</evidence>
<keyword evidence="1" id="KW-0812">Transmembrane</keyword>
<reference evidence="3 4" key="1">
    <citation type="journal article" date="2016" name="Nat. Commun.">
        <title>Thousands of microbial genomes shed light on interconnected biogeochemical processes in an aquifer system.</title>
        <authorList>
            <person name="Anantharaman K."/>
            <person name="Brown C.T."/>
            <person name="Hug L.A."/>
            <person name="Sharon I."/>
            <person name="Castelle C.J."/>
            <person name="Probst A.J."/>
            <person name="Thomas B.C."/>
            <person name="Singh A."/>
            <person name="Wilkins M.J."/>
            <person name="Karaoz U."/>
            <person name="Brodie E.L."/>
            <person name="Williams K.H."/>
            <person name="Hubbard S.S."/>
            <person name="Banfield J.F."/>
        </authorList>
    </citation>
    <scope>NUCLEOTIDE SEQUENCE [LARGE SCALE GENOMIC DNA]</scope>
</reference>
<feature type="chain" id="PRO_5009535338" evidence="2">
    <location>
        <begin position="24"/>
        <end position="147"/>
    </location>
</feature>
<dbReference type="InterPro" id="IPR043993">
    <property type="entry name" value="T4SS_pilin"/>
</dbReference>
<gene>
    <name evidence="3" type="ORF">A2817_03215</name>
</gene>
<protein>
    <submittedName>
        <fullName evidence="3">Uncharacterized protein</fullName>
    </submittedName>
</protein>
<keyword evidence="1" id="KW-1133">Transmembrane helix</keyword>
<evidence type="ECO:0000313" key="4">
    <source>
        <dbReference type="Proteomes" id="UP000177594"/>
    </source>
</evidence>